<dbReference type="AlphaFoldDB" id="A0A917IXV0"/>
<sequence>MALLKLFYTAIEYNMKYLFFLFTCLVSPLLLTAQLTRLEHADSLFSTYKQPVIDQKVYDQLQQDEAAIYIGCYYATDNRGKITSQRLFPLDGIGNDYLLTDTLWKSVLSSMKEAADKWVFKPIVWSTKNSALDVINKNPAQRPFSGRSHYFVIFELSGGPMPAIHRISFKKI</sequence>
<keyword evidence="2" id="KW-1185">Reference proteome</keyword>
<gene>
    <name evidence="1" type="ORF">GCM10011379_19580</name>
</gene>
<name>A0A917IXV0_9BACT</name>
<protein>
    <submittedName>
        <fullName evidence="1">Uncharacterized protein</fullName>
    </submittedName>
</protein>
<proteinExistence type="predicted"/>
<evidence type="ECO:0000313" key="2">
    <source>
        <dbReference type="Proteomes" id="UP000627292"/>
    </source>
</evidence>
<evidence type="ECO:0000313" key="1">
    <source>
        <dbReference type="EMBL" id="GGH65926.1"/>
    </source>
</evidence>
<comment type="caution">
    <text evidence="1">The sequence shown here is derived from an EMBL/GenBank/DDBJ whole genome shotgun (WGS) entry which is preliminary data.</text>
</comment>
<organism evidence="1 2">
    <name type="scientific">Filimonas zeae</name>
    <dbReference type="NCBI Taxonomy" id="1737353"/>
    <lineage>
        <taxon>Bacteria</taxon>
        <taxon>Pseudomonadati</taxon>
        <taxon>Bacteroidota</taxon>
        <taxon>Chitinophagia</taxon>
        <taxon>Chitinophagales</taxon>
        <taxon>Chitinophagaceae</taxon>
        <taxon>Filimonas</taxon>
    </lineage>
</organism>
<reference evidence="1" key="1">
    <citation type="journal article" date="2014" name="Int. J. Syst. Evol. Microbiol.">
        <title>Complete genome sequence of Corynebacterium casei LMG S-19264T (=DSM 44701T), isolated from a smear-ripened cheese.</title>
        <authorList>
            <consortium name="US DOE Joint Genome Institute (JGI-PGF)"/>
            <person name="Walter F."/>
            <person name="Albersmeier A."/>
            <person name="Kalinowski J."/>
            <person name="Ruckert C."/>
        </authorList>
    </citation>
    <scope>NUCLEOTIDE SEQUENCE</scope>
    <source>
        <strain evidence="1">CGMCC 1.15290</strain>
    </source>
</reference>
<accession>A0A917IXV0</accession>
<dbReference type="EMBL" id="BMIB01000002">
    <property type="protein sequence ID" value="GGH65926.1"/>
    <property type="molecule type" value="Genomic_DNA"/>
</dbReference>
<dbReference type="Proteomes" id="UP000627292">
    <property type="component" value="Unassembled WGS sequence"/>
</dbReference>
<reference evidence="1" key="2">
    <citation type="submission" date="2020-09" db="EMBL/GenBank/DDBJ databases">
        <authorList>
            <person name="Sun Q."/>
            <person name="Zhou Y."/>
        </authorList>
    </citation>
    <scope>NUCLEOTIDE SEQUENCE</scope>
    <source>
        <strain evidence="1">CGMCC 1.15290</strain>
    </source>
</reference>